<accession>A0A4Y8M7F4</accession>
<dbReference type="PIRSF" id="PIRSF018571">
    <property type="entry name" value="SpoIIGA"/>
    <property type="match status" value="1"/>
</dbReference>
<organism evidence="3 4">
    <name type="scientific">Cohnella luojiensis</name>
    <dbReference type="NCBI Taxonomy" id="652876"/>
    <lineage>
        <taxon>Bacteria</taxon>
        <taxon>Bacillati</taxon>
        <taxon>Bacillota</taxon>
        <taxon>Bacilli</taxon>
        <taxon>Bacillales</taxon>
        <taxon>Paenibacillaceae</taxon>
        <taxon>Cohnella</taxon>
    </lineage>
</organism>
<dbReference type="Pfam" id="PF03419">
    <property type="entry name" value="Peptidase_U4"/>
    <property type="match status" value="1"/>
</dbReference>
<feature type="transmembrane region" description="Helical" evidence="2">
    <location>
        <begin position="90"/>
        <end position="109"/>
    </location>
</feature>
<keyword evidence="2" id="KW-1133">Transmembrane helix</keyword>
<evidence type="ECO:0000313" key="4">
    <source>
        <dbReference type="Proteomes" id="UP000297900"/>
    </source>
</evidence>
<dbReference type="EMBL" id="SOMN01000001">
    <property type="protein sequence ID" value="TFE31742.1"/>
    <property type="molecule type" value="Genomic_DNA"/>
</dbReference>
<comment type="caution">
    <text evidence="3">The sequence shown here is derived from an EMBL/GenBank/DDBJ whole genome shotgun (WGS) entry which is preliminary data.</text>
</comment>
<dbReference type="AlphaFoldDB" id="A0A4Y8M7F4"/>
<evidence type="ECO:0000256" key="2">
    <source>
        <dbReference type="SAM" id="Phobius"/>
    </source>
</evidence>
<protein>
    <submittedName>
        <fullName evidence="3">Sigma-E processing peptidase SpoIIGA</fullName>
    </submittedName>
</protein>
<keyword evidence="2" id="KW-0472">Membrane</keyword>
<feature type="transmembrane region" description="Helical" evidence="2">
    <location>
        <begin position="129"/>
        <end position="149"/>
    </location>
</feature>
<name>A0A4Y8M7F4_9BACL</name>
<feature type="transmembrane region" description="Helical" evidence="2">
    <location>
        <begin position="61"/>
        <end position="78"/>
    </location>
</feature>
<dbReference type="InterPro" id="IPR005081">
    <property type="entry name" value="SpoIIGA"/>
</dbReference>
<keyword evidence="4" id="KW-1185">Reference proteome</keyword>
<dbReference type="Proteomes" id="UP000297900">
    <property type="component" value="Unassembled WGS sequence"/>
</dbReference>
<proteinExistence type="predicted"/>
<gene>
    <name evidence="3" type="primary">spoIIGA</name>
    <name evidence="3" type="ORF">E2980_01310</name>
</gene>
<feature type="transmembrane region" description="Helical" evidence="2">
    <location>
        <begin position="36"/>
        <end position="55"/>
    </location>
</feature>
<reference evidence="3 4" key="1">
    <citation type="submission" date="2019-03" db="EMBL/GenBank/DDBJ databases">
        <title>Cohnella endophytica sp. nov., a novel endophytic bacterium isolated from bark of Sonneratia apetala.</title>
        <authorList>
            <person name="Tuo L."/>
        </authorList>
    </citation>
    <scope>NUCLEOTIDE SEQUENCE [LARGE SCALE GENOMIC DNA]</scope>
    <source>
        <strain evidence="3 4">CCTCC AB 208254</strain>
    </source>
</reference>
<evidence type="ECO:0000313" key="3">
    <source>
        <dbReference type="EMBL" id="TFE31742.1"/>
    </source>
</evidence>
<evidence type="ECO:0000256" key="1">
    <source>
        <dbReference type="PIRSR" id="PIRSR018571-1"/>
    </source>
</evidence>
<dbReference type="GO" id="GO:0030436">
    <property type="term" value="P:asexual sporulation"/>
    <property type="evidence" value="ECO:0007669"/>
    <property type="project" value="InterPro"/>
</dbReference>
<feature type="active site" evidence="1">
    <location>
        <position position="185"/>
    </location>
</feature>
<sequence>MTVYVDLVFFNNLAVDGAVLLTTAKVRHLRPARSRLLLAAILGGIYAAAMFWAHIPYLYSFGVKIAISLLMVLLTFGYGGPLQLIRNFGAFYVVNFATLGGVIGISFLLQSADSPWGGMTFTQDGGLLLSWQMQLGLYVTALLLSFWLFRSTSETRKKRQDLEQLFWNIEIKVDAEKWTIKALLDTGNRLYEPLTRIPVMIMEAEVWREQLPPGWCDRLKRESPDLLISEMDNQLSEEYPWGSRLRLVPYRAVNGNSRLMLAVKPDVVMLSREGHPPLQVHRVLIGLDGGTLSSEGNYRAIVHPDMAQADPAKSAPSQPA</sequence>
<dbReference type="OrthoDB" id="2690199at2"/>
<keyword evidence="2" id="KW-0812">Transmembrane</keyword>
<dbReference type="GO" id="GO:0004190">
    <property type="term" value="F:aspartic-type endopeptidase activity"/>
    <property type="evidence" value="ECO:0007669"/>
    <property type="project" value="InterPro"/>
</dbReference>
<dbReference type="NCBIfam" id="TIGR02854">
    <property type="entry name" value="spore_II_GA"/>
    <property type="match status" value="1"/>
</dbReference>
<dbReference type="RefSeq" id="WP_135150310.1">
    <property type="nucleotide sequence ID" value="NZ_SOMN01000001.1"/>
</dbReference>
<dbReference type="GO" id="GO:0006508">
    <property type="term" value="P:proteolysis"/>
    <property type="evidence" value="ECO:0007669"/>
    <property type="project" value="InterPro"/>
</dbReference>